<gene>
    <name evidence="5" type="ORF">LCGC14_0312490</name>
</gene>
<dbReference type="Pfam" id="PF01734">
    <property type="entry name" value="Patatin"/>
    <property type="match status" value="1"/>
</dbReference>
<evidence type="ECO:0000259" key="4">
    <source>
        <dbReference type="PROSITE" id="PS51635"/>
    </source>
</evidence>
<reference evidence="5" key="1">
    <citation type="journal article" date="2015" name="Nature">
        <title>Complex archaea that bridge the gap between prokaryotes and eukaryotes.</title>
        <authorList>
            <person name="Spang A."/>
            <person name="Saw J.H."/>
            <person name="Jorgensen S.L."/>
            <person name="Zaremba-Niedzwiedzka K."/>
            <person name="Martijn J."/>
            <person name="Lind A.E."/>
            <person name="van Eijk R."/>
            <person name="Schleper C."/>
            <person name="Guy L."/>
            <person name="Ettema T.J."/>
        </authorList>
    </citation>
    <scope>NUCLEOTIDE SEQUENCE</scope>
</reference>
<keyword evidence="1" id="KW-0378">Hydrolase</keyword>
<keyword evidence="3" id="KW-0443">Lipid metabolism</keyword>
<accession>A0A0F9U4A6</accession>
<organism evidence="5">
    <name type="scientific">marine sediment metagenome</name>
    <dbReference type="NCBI Taxonomy" id="412755"/>
    <lineage>
        <taxon>unclassified sequences</taxon>
        <taxon>metagenomes</taxon>
        <taxon>ecological metagenomes</taxon>
    </lineage>
</organism>
<name>A0A0F9U4A6_9ZZZZ</name>
<dbReference type="GO" id="GO:0016787">
    <property type="term" value="F:hydrolase activity"/>
    <property type="evidence" value="ECO:0007669"/>
    <property type="project" value="UniProtKB-KW"/>
</dbReference>
<dbReference type="PROSITE" id="PS51635">
    <property type="entry name" value="PNPLA"/>
    <property type="match status" value="1"/>
</dbReference>
<dbReference type="InterPro" id="IPR016035">
    <property type="entry name" value="Acyl_Trfase/lysoPLipase"/>
</dbReference>
<feature type="domain" description="PNPLA" evidence="4">
    <location>
        <begin position="53"/>
        <end position="233"/>
    </location>
</feature>
<evidence type="ECO:0000256" key="2">
    <source>
        <dbReference type="ARBA" id="ARBA00022963"/>
    </source>
</evidence>
<evidence type="ECO:0000313" key="5">
    <source>
        <dbReference type="EMBL" id="KKN82137.1"/>
    </source>
</evidence>
<evidence type="ECO:0000256" key="3">
    <source>
        <dbReference type="ARBA" id="ARBA00023098"/>
    </source>
</evidence>
<dbReference type="EMBL" id="LAZR01000205">
    <property type="protein sequence ID" value="KKN82137.1"/>
    <property type="molecule type" value="Genomic_DNA"/>
</dbReference>
<dbReference type="InterPro" id="IPR050301">
    <property type="entry name" value="NTE"/>
</dbReference>
<protein>
    <recommendedName>
        <fullName evidence="4">PNPLA domain-containing protein</fullName>
    </recommendedName>
</protein>
<comment type="caution">
    <text evidence="5">The sequence shown here is derived from an EMBL/GenBank/DDBJ whole genome shotgun (WGS) entry which is preliminary data.</text>
</comment>
<dbReference type="PANTHER" id="PTHR14226">
    <property type="entry name" value="NEUROPATHY TARGET ESTERASE/SWISS CHEESE D.MELANOGASTER"/>
    <property type="match status" value="1"/>
</dbReference>
<dbReference type="AlphaFoldDB" id="A0A0F9U4A6"/>
<dbReference type="Gene3D" id="3.40.1090.10">
    <property type="entry name" value="Cytosolic phospholipase A2 catalytic domain"/>
    <property type="match status" value="2"/>
</dbReference>
<dbReference type="GO" id="GO:0016042">
    <property type="term" value="P:lipid catabolic process"/>
    <property type="evidence" value="ECO:0007669"/>
    <property type="project" value="UniProtKB-KW"/>
</dbReference>
<proteinExistence type="predicted"/>
<evidence type="ECO:0000256" key="1">
    <source>
        <dbReference type="ARBA" id="ARBA00022801"/>
    </source>
</evidence>
<sequence length="340" mass="37783">MVSDQRTAHELAAMEDLEQQILDEEQAILAPCEHGQFRVFRRIASNPDNHLAISFSGGGVPGLVGNCALLGILEELDLIGHVKETWGTSAGSIVAAALATEVGREEVYRLIERVGKAGPVDVPKWDLIKGVLGFIFRRRIPEGFVRGRGFHDTISDGMKVRTFEEATIPLRIITCTDDGNAQKVIHRKGEILPAIMASMCLPGIMYPVKDWKGKPFGYFDGGVVENTPLVSVIDDHLREGRSTQLVVVCTRFSSAAKIKKPQGFMARFLNVLYHFQDMAWRYQKQTADQAANCKYLIVNPHVEVGKMLEFEHIHFDYLLSRKMFKQQLSNAGVAGRFGAG</sequence>
<dbReference type="InterPro" id="IPR002641">
    <property type="entry name" value="PNPLA_dom"/>
</dbReference>
<dbReference type="SUPFAM" id="SSF52151">
    <property type="entry name" value="FabD/lysophospholipase-like"/>
    <property type="match status" value="1"/>
</dbReference>
<dbReference type="PANTHER" id="PTHR14226:SF78">
    <property type="entry name" value="SLR0060 PROTEIN"/>
    <property type="match status" value="1"/>
</dbReference>
<keyword evidence="2" id="KW-0442">Lipid degradation</keyword>